<dbReference type="Proteomes" id="UP000007819">
    <property type="component" value="Unassembled WGS sequence"/>
</dbReference>
<proteinExistence type="predicted"/>
<feature type="domain" description="Integrase catalytic" evidence="1">
    <location>
        <begin position="79"/>
        <end position="149"/>
    </location>
</feature>
<dbReference type="InterPro" id="IPR036397">
    <property type="entry name" value="RNaseH_sf"/>
</dbReference>
<accession>A0A8R1WYH5</accession>
<organism evidence="2 3">
    <name type="scientific">Acyrthosiphon pisum</name>
    <name type="common">Pea aphid</name>
    <dbReference type="NCBI Taxonomy" id="7029"/>
    <lineage>
        <taxon>Eukaryota</taxon>
        <taxon>Metazoa</taxon>
        <taxon>Ecdysozoa</taxon>
        <taxon>Arthropoda</taxon>
        <taxon>Hexapoda</taxon>
        <taxon>Insecta</taxon>
        <taxon>Pterygota</taxon>
        <taxon>Neoptera</taxon>
        <taxon>Paraneoptera</taxon>
        <taxon>Hemiptera</taxon>
        <taxon>Sternorrhyncha</taxon>
        <taxon>Aphidomorpha</taxon>
        <taxon>Aphidoidea</taxon>
        <taxon>Aphididae</taxon>
        <taxon>Macrosiphini</taxon>
        <taxon>Acyrthosiphon</taxon>
    </lineage>
</organism>
<dbReference type="AlphaFoldDB" id="A0A8R1WYH5"/>
<evidence type="ECO:0000313" key="3">
    <source>
        <dbReference type="Proteomes" id="UP000007819"/>
    </source>
</evidence>
<sequence length="257" mass="29893">MATNREKQALKQLFFDGFKTNELKRNNSTFLLKEKYDSLISEVKRIKTGKKESSRDYWLVQRYDVIEVQDSLKEMWPELSIIHGKPRHSQSQGSVERANQDIENMIIIWMKDNNTTKWSEGLRFIQFMKNKAFHRVIGLSPYESIEEAKECLERQAKRMKLQSDMSHPPALVQTWSVLEGCNVRVKIPDVNRSKCDPQSIIAIVLEKTTDGFYRLGTKYGVLKQIYARSSFNLCTEKFITLSDVPDVDICLRKASES</sequence>
<dbReference type="GeneID" id="100574778"/>
<dbReference type="Gene3D" id="3.30.420.10">
    <property type="entry name" value="Ribonuclease H-like superfamily/Ribonuclease H"/>
    <property type="match status" value="1"/>
</dbReference>
<reference evidence="3" key="1">
    <citation type="submission" date="2010-06" db="EMBL/GenBank/DDBJ databases">
        <authorList>
            <person name="Jiang H."/>
            <person name="Abraham K."/>
            <person name="Ali S."/>
            <person name="Alsbrooks S.L."/>
            <person name="Anim B.N."/>
            <person name="Anosike U.S."/>
            <person name="Attaway T."/>
            <person name="Bandaranaike D.P."/>
            <person name="Battles P.K."/>
            <person name="Bell S.N."/>
            <person name="Bell A.V."/>
            <person name="Beltran B."/>
            <person name="Bickham C."/>
            <person name="Bustamante Y."/>
            <person name="Caleb T."/>
            <person name="Canada A."/>
            <person name="Cardenas V."/>
            <person name="Carter K."/>
            <person name="Chacko J."/>
            <person name="Chandrabose M.N."/>
            <person name="Chavez D."/>
            <person name="Chavez A."/>
            <person name="Chen L."/>
            <person name="Chu H.-S."/>
            <person name="Claassen K.J."/>
            <person name="Cockrell R."/>
            <person name="Collins M."/>
            <person name="Cooper J.A."/>
            <person name="Cree A."/>
            <person name="Curry S.M."/>
            <person name="Da Y."/>
            <person name="Dao M.D."/>
            <person name="Das B."/>
            <person name="Davila M.-L."/>
            <person name="Davy-Carroll L."/>
            <person name="Denson S."/>
            <person name="Dinh H."/>
            <person name="Ebong V.E."/>
            <person name="Edwards J.R."/>
            <person name="Egan A."/>
            <person name="El-Daye J."/>
            <person name="Escobedo L."/>
            <person name="Fernandez S."/>
            <person name="Fernando P.R."/>
            <person name="Flagg N."/>
            <person name="Forbes L.D."/>
            <person name="Fowler R.G."/>
            <person name="Fu Q."/>
            <person name="Gabisi R.A."/>
            <person name="Ganer J."/>
            <person name="Garbino Pronczuk A."/>
            <person name="Garcia R.M."/>
            <person name="Garner T."/>
            <person name="Garrett T.E."/>
            <person name="Gonzalez D.A."/>
            <person name="Hamid H."/>
            <person name="Hawkins E.S."/>
            <person name="Hirani K."/>
            <person name="Hogues M.E."/>
            <person name="Hollins B."/>
            <person name="Hsiao C.-H."/>
            <person name="Jabil R."/>
            <person name="James M.L."/>
            <person name="Jhangiani S.N."/>
            <person name="Johnson B."/>
            <person name="Johnson Q."/>
            <person name="Joshi V."/>
            <person name="Kalu J.B."/>
            <person name="Kam C."/>
            <person name="Kashfia A."/>
            <person name="Keebler J."/>
            <person name="Kisamo H."/>
            <person name="Kovar C.L."/>
            <person name="Lago L.A."/>
            <person name="Lai C.-Y."/>
            <person name="Laidlaw J."/>
            <person name="Lara F."/>
            <person name="Le T.-K."/>
            <person name="Lee S.L."/>
            <person name="Legall F.H."/>
            <person name="Lemon S.J."/>
            <person name="Lewis L.R."/>
            <person name="Li B."/>
            <person name="Liu Y."/>
            <person name="Liu Y.-S."/>
            <person name="Lopez J."/>
            <person name="Lozado R.J."/>
            <person name="Lu J."/>
            <person name="Madu R.C."/>
            <person name="Maheshwari M."/>
            <person name="Maheshwari R."/>
            <person name="Malloy K."/>
            <person name="Martinez E."/>
            <person name="Mathew T."/>
            <person name="Mercado I.C."/>
            <person name="Mercado C."/>
            <person name="Meyer B."/>
            <person name="Montgomery K."/>
            <person name="Morgan M.B."/>
            <person name="Munidasa M."/>
            <person name="Nazareth L.V."/>
            <person name="Nelson J."/>
            <person name="Ng B.M."/>
            <person name="Nguyen N.B."/>
            <person name="Nguyen P.Q."/>
            <person name="Nguyen T."/>
            <person name="Obregon M."/>
            <person name="Okwuonu G.O."/>
            <person name="Onwere C.G."/>
            <person name="Orozco G."/>
            <person name="Parra A."/>
            <person name="Patel S."/>
            <person name="Patil S."/>
            <person name="Perez A."/>
            <person name="Perez Y."/>
            <person name="Pham C."/>
            <person name="Primus E.L."/>
            <person name="Pu L.-L."/>
            <person name="Puazo M."/>
            <person name="Qin X."/>
            <person name="Quiroz J.B."/>
            <person name="Reese J."/>
            <person name="Richards S."/>
            <person name="Rives C.M."/>
            <person name="Robberts R."/>
            <person name="Ruiz S.J."/>
            <person name="Ruiz M.J."/>
            <person name="Santibanez J."/>
            <person name="Schneider B.W."/>
            <person name="Sisson I."/>
            <person name="Smith M."/>
            <person name="Sodergren E."/>
            <person name="Song X.-Z."/>
            <person name="Song B.B."/>
            <person name="Summersgill H."/>
            <person name="Thelus R."/>
            <person name="Thornton R.D."/>
            <person name="Trejos Z.Y."/>
            <person name="Usmani K."/>
            <person name="Vattathil S."/>
            <person name="Villasana D."/>
            <person name="Walker D.L."/>
            <person name="Wang S."/>
            <person name="Wang K."/>
            <person name="White C.S."/>
            <person name="Williams A.C."/>
            <person name="Williamson J."/>
            <person name="Wilson K."/>
            <person name="Woghiren I.O."/>
            <person name="Woodworth J.R."/>
            <person name="Worley K.C."/>
            <person name="Wright R.A."/>
            <person name="Wu W."/>
            <person name="Young L."/>
            <person name="Zhang L."/>
            <person name="Zhang J."/>
            <person name="Zhu Y."/>
            <person name="Muzny D.M."/>
            <person name="Weinstock G."/>
            <person name="Gibbs R.A."/>
        </authorList>
    </citation>
    <scope>NUCLEOTIDE SEQUENCE [LARGE SCALE GENOMIC DNA]</scope>
    <source>
        <strain evidence="3">LSR1</strain>
    </source>
</reference>
<dbReference type="GO" id="GO:0003676">
    <property type="term" value="F:nucleic acid binding"/>
    <property type="evidence" value="ECO:0007669"/>
    <property type="project" value="InterPro"/>
</dbReference>
<dbReference type="GO" id="GO:0015074">
    <property type="term" value="P:DNA integration"/>
    <property type="evidence" value="ECO:0007669"/>
    <property type="project" value="InterPro"/>
</dbReference>
<dbReference type="InterPro" id="IPR001584">
    <property type="entry name" value="Integrase_cat-core"/>
</dbReference>
<dbReference type="PROSITE" id="PS50994">
    <property type="entry name" value="INTEGRASE"/>
    <property type="match status" value="1"/>
</dbReference>
<dbReference type="RefSeq" id="XP_008178928.1">
    <property type="nucleotide sequence ID" value="XM_008180706.1"/>
</dbReference>
<protein>
    <recommendedName>
        <fullName evidence="1">Integrase catalytic domain-containing protein</fullName>
    </recommendedName>
</protein>
<dbReference type="EnsemblMetazoa" id="XM_008180706.1">
    <property type="protein sequence ID" value="XP_008178928.1"/>
    <property type="gene ID" value="LOC100574778"/>
</dbReference>
<reference evidence="2" key="2">
    <citation type="submission" date="2022-06" db="UniProtKB">
        <authorList>
            <consortium name="EnsemblMetazoa"/>
        </authorList>
    </citation>
    <scope>IDENTIFICATION</scope>
</reference>
<dbReference type="OrthoDB" id="10038074at2759"/>
<evidence type="ECO:0000259" key="1">
    <source>
        <dbReference type="PROSITE" id="PS50994"/>
    </source>
</evidence>
<keyword evidence="3" id="KW-1185">Reference proteome</keyword>
<dbReference type="InterPro" id="IPR012337">
    <property type="entry name" value="RNaseH-like_sf"/>
</dbReference>
<dbReference type="KEGG" id="api:100574778"/>
<evidence type="ECO:0000313" key="2">
    <source>
        <dbReference type="EnsemblMetazoa" id="XP_008178928.1"/>
    </source>
</evidence>
<dbReference type="SUPFAM" id="SSF53098">
    <property type="entry name" value="Ribonuclease H-like"/>
    <property type="match status" value="1"/>
</dbReference>
<name>A0A8R1WYH5_ACYPI</name>